<name>A0A979FT20_HYAAZ</name>
<evidence type="ECO:0000313" key="3">
    <source>
        <dbReference type="RefSeq" id="XP_047740333.1"/>
    </source>
</evidence>
<sequence>MSAPAGRAALLCLLAVAWAATVSAQVKLIDVVCASGVVNFTATDLPAACGGSLKAKLQGTTNVTTGSFTLKVFKPLTPFMLPSETSTSALATLCGTAYLVVVLSNSTSLDQEVVSGFIPCNDEAVDLQWQFPSNGTFSIVIRPGQTIDTKIVLKLVNSGTSDLKARMPLDAPEVKVIVAGEGTIPYYFGDTSNM</sequence>
<evidence type="ECO:0000313" key="2">
    <source>
        <dbReference type="Proteomes" id="UP000694843"/>
    </source>
</evidence>
<feature type="signal peptide" evidence="1">
    <location>
        <begin position="1"/>
        <end position="24"/>
    </location>
</feature>
<keyword evidence="1" id="KW-0732">Signal</keyword>
<organism evidence="2 3">
    <name type="scientific">Hyalella azteca</name>
    <name type="common">Amphipod</name>
    <dbReference type="NCBI Taxonomy" id="294128"/>
    <lineage>
        <taxon>Eukaryota</taxon>
        <taxon>Metazoa</taxon>
        <taxon>Ecdysozoa</taxon>
        <taxon>Arthropoda</taxon>
        <taxon>Crustacea</taxon>
        <taxon>Multicrustacea</taxon>
        <taxon>Malacostraca</taxon>
        <taxon>Eumalacostraca</taxon>
        <taxon>Peracarida</taxon>
        <taxon>Amphipoda</taxon>
        <taxon>Senticaudata</taxon>
        <taxon>Talitrida</taxon>
        <taxon>Talitroidea</taxon>
        <taxon>Hyalellidae</taxon>
        <taxon>Hyalella</taxon>
    </lineage>
</organism>
<keyword evidence="2" id="KW-1185">Reference proteome</keyword>
<dbReference type="GeneID" id="125179140"/>
<evidence type="ECO:0000256" key="1">
    <source>
        <dbReference type="SAM" id="SignalP"/>
    </source>
</evidence>
<dbReference type="AlphaFoldDB" id="A0A979FT20"/>
<gene>
    <name evidence="3" type="primary">LOC125179140</name>
</gene>
<dbReference type="KEGG" id="hazt:125179140"/>
<reference evidence="3" key="1">
    <citation type="submission" date="2025-08" db="UniProtKB">
        <authorList>
            <consortium name="RefSeq"/>
        </authorList>
    </citation>
    <scope>IDENTIFICATION</scope>
    <source>
        <tissue evidence="3">Whole organism</tissue>
    </source>
</reference>
<dbReference type="RefSeq" id="XP_047740333.1">
    <property type="nucleotide sequence ID" value="XM_047884377.1"/>
</dbReference>
<accession>A0A979FT20</accession>
<dbReference type="OrthoDB" id="6366382at2759"/>
<dbReference type="Proteomes" id="UP000694843">
    <property type="component" value="Unplaced"/>
</dbReference>
<proteinExistence type="predicted"/>
<feature type="chain" id="PRO_5036756519" evidence="1">
    <location>
        <begin position="25"/>
        <end position="194"/>
    </location>
</feature>
<protein>
    <submittedName>
        <fullName evidence="3">Uncharacterized protein LOC125179140</fullName>
    </submittedName>
</protein>